<proteinExistence type="predicted"/>
<dbReference type="InterPro" id="IPR019844">
    <property type="entry name" value="CSD_CS"/>
</dbReference>
<gene>
    <name evidence="4" type="ORF">GGQ98_001195</name>
</gene>
<dbReference type="AlphaFoldDB" id="A0A7W7F8F2"/>
<feature type="domain" description="CSD" evidence="3">
    <location>
        <begin position="96"/>
        <end position="160"/>
    </location>
</feature>
<sequence length="266" mass="27079">MGFDGRKRGGDRGYDRRGGGRDSFGGGEDFYDAGRSFGGGDRFGGGGGDRFGGGGGGGDRFGGGGAGGGFRGGAGAGGGGGFGGGASRDGGTSLGTSSGTVKWFNATKGFGFIARDSGEDVFVHISAVERAGRTTLDEGQPVTFSIFDRGGRLSASDLVVDGEAPERADRPERSDRPSRDRGPSSGGGGDDDDFTPGERIEGTVKFFNTMKGFGFISRGDGKQDAFVHISALERAGLTSLAEGQQVSFELARDRRGKVAAGNIELL</sequence>
<dbReference type="PROSITE" id="PS00352">
    <property type="entry name" value="CSD_1"/>
    <property type="match status" value="1"/>
</dbReference>
<dbReference type="InterPro" id="IPR050181">
    <property type="entry name" value="Cold_shock_domain"/>
</dbReference>
<feature type="region of interest" description="Disordered" evidence="2">
    <location>
        <begin position="41"/>
        <end position="94"/>
    </location>
</feature>
<keyword evidence="5" id="KW-1185">Reference proteome</keyword>
<protein>
    <submittedName>
        <fullName evidence="4">CspA family cold shock protein</fullName>
    </submittedName>
</protein>
<comment type="caution">
    <text evidence="4">The sequence shown here is derived from an EMBL/GenBank/DDBJ whole genome shotgun (WGS) entry which is preliminary data.</text>
</comment>
<feature type="compositionally biased region" description="Basic and acidic residues" evidence="2">
    <location>
        <begin position="164"/>
        <end position="182"/>
    </location>
</feature>
<dbReference type="PROSITE" id="PS51857">
    <property type="entry name" value="CSD_2"/>
    <property type="match status" value="2"/>
</dbReference>
<dbReference type="Proteomes" id="UP000566324">
    <property type="component" value="Unassembled WGS sequence"/>
</dbReference>
<dbReference type="EMBL" id="JACHNZ010000010">
    <property type="protein sequence ID" value="MBB4631583.1"/>
    <property type="molecule type" value="Genomic_DNA"/>
</dbReference>
<evidence type="ECO:0000259" key="3">
    <source>
        <dbReference type="PROSITE" id="PS51857"/>
    </source>
</evidence>
<evidence type="ECO:0000313" key="4">
    <source>
        <dbReference type="EMBL" id="MBB4631583.1"/>
    </source>
</evidence>
<dbReference type="InterPro" id="IPR002059">
    <property type="entry name" value="CSP_DNA-bd"/>
</dbReference>
<feature type="region of interest" description="Disordered" evidence="2">
    <location>
        <begin position="1"/>
        <end position="28"/>
    </location>
</feature>
<name>A0A7W7F8F2_9SPHN</name>
<dbReference type="PANTHER" id="PTHR11544">
    <property type="entry name" value="COLD SHOCK DOMAIN CONTAINING PROTEINS"/>
    <property type="match status" value="1"/>
</dbReference>
<dbReference type="InterPro" id="IPR011129">
    <property type="entry name" value="CSD"/>
</dbReference>
<comment type="subcellular location">
    <subcellularLocation>
        <location evidence="1">Cytoplasm</location>
    </subcellularLocation>
</comment>
<evidence type="ECO:0000313" key="5">
    <source>
        <dbReference type="Proteomes" id="UP000566324"/>
    </source>
</evidence>
<dbReference type="SMART" id="SM00357">
    <property type="entry name" value="CSP"/>
    <property type="match status" value="2"/>
</dbReference>
<dbReference type="Pfam" id="PF00313">
    <property type="entry name" value="CSD"/>
    <property type="match status" value="2"/>
</dbReference>
<dbReference type="CDD" id="cd04458">
    <property type="entry name" value="CSP_CDS"/>
    <property type="match status" value="2"/>
</dbReference>
<dbReference type="RefSeq" id="WP_184066536.1">
    <property type="nucleotide sequence ID" value="NZ_JACHNZ010000010.1"/>
</dbReference>
<evidence type="ECO:0000256" key="1">
    <source>
        <dbReference type="RuleBase" id="RU000408"/>
    </source>
</evidence>
<dbReference type="SUPFAM" id="SSF50249">
    <property type="entry name" value="Nucleic acid-binding proteins"/>
    <property type="match status" value="2"/>
</dbReference>
<feature type="region of interest" description="Disordered" evidence="2">
    <location>
        <begin position="157"/>
        <end position="198"/>
    </location>
</feature>
<accession>A0A7W7F8F2</accession>
<organism evidence="4 5">
    <name type="scientific">Sphingosinicella soli</name>
    <dbReference type="NCBI Taxonomy" id="333708"/>
    <lineage>
        <taxon>Bacteria</taxon>
        <taxon>Pseudomonadati</taxon>
        <taxon>Pseudomonadota</taxon>
        <taxon>Alphaproteobacteria</taxon>
        <taxon>Sphingomonadales</taxon>
        <taxon>Sphingosinicellaceae</taxon>
        <taxon>Sphingosinicella</taxon>
    </lineage>
</organism>
<reference evidence="4 5" key="1">
    <citation type="submission" date="2020-08" db="EMBL/GenBank/DDBJ databases">
        <title>Genomic Encyclopedia of Type Strains, Phase IV (KMG-IV): sequencing the most valuable type-strain genomes for metagenomic binning, comparative biology and taxonomic classification.</title>
        <authorList>
            <person name="Goeker M."/>
        </authorList>
    </citation>
    <scope>NUCLEOTIDE SEQUENCE [LARGE SCALE GENOMIC DNA]</scope>
    <source>
        <strain evidence="4 5">DSM 17328</strain>
    </source>
</reference>
<feature type="domain" description="CSD" evidence="3">
    <location>
        <begin position="199"/>
        <end position="265"/>
    </location>
</feature>
<dbReference type="PRINTS" id="PR00050">
    <property type="entry name" value="COLDSHOCK"/>
</dbReference>
<feature type="compositionally biased region" description="Basic and acidic residues" evidence="2">
    <location>
        <begin position="1"/>
        <end position="20"/>
    </location>
</feature>
<evidence type="ECO:0000256" key="2">
    <source>
        <dbReference type="SAM" id="MobiDB-lite"/>
    </source>
</evidence>
<dbReference type="GO" id="GO:0005829">
    <property type="term" value="C:cytosol"/>
    <property type="evidence" value="ECO:0007669"/>
    <property type="project" value="UniProtKB-ARBA"/>
</dbReference>
<feature type="compositionally biased region" description="Gly residues" evidence="2">
    <location>
        <begin position="41"/>
        <end position="88"/>
    </location>
</feature>
<dbReference type="GO" id="GO:0003676">
    <property type="term" value="F:nucleic acid binding"/>
    <property type="evidence" value="ECO:0007669"/>
    <property type="project" value="InterPro"/>
</dbReference>
<dbReference type="InterPro" id="IPR012340">
    <property type="entry name" value="NA-bd_OB-fold"/>
</dbReference>
<dbReference type="Gene3D" id="2.40.50.140">
    <property type="entry name" value="Nucleic acid-binding proteins"/>
    <property type="match status" value="2"/>
</dbReference>